<feature type="compositionally biased region" description="Low complexity" evidence="1">
    <location>
        <begin position="21"/>
        <end position="41"/>
    </location>
</feature>
<sequence>MATQPPQMPIQPPEPLISTESAAPQRPSAASSSSGLPSDASNLINLQKDNIPGQNTIGTTPTPASYPPSQPEFEPDPTPPLSSTRDDPHTQNVNTQEDVQGSKKKKKKRRLKRSLPTGQTFIPNPDPDKPPTIYVPIEGEENSDEEAEYHCYELEELHSFASDDDGQPDVFP</sequence>
<feature type="compositionally biased region" description="Pro residues" evidence="1">
    <location>
        <begin position="64"/>
        <end position="80"/>
    </location>
</feature>
<organism evidence="2 3">
    <name type="scientific">Stylosanthes scabra</name>
    <dbReference type="NCBI Taxonomy" id="79078"/>
    <lineage>
        <taxon>Eukaryota</taxon>
        <taxon>Viridiplantae</taxon>
        <taxon>Streptophyta</taxon>
        <taxon>Embryophyta</taxon>
        <taxon>Tracheophyta</taxon>
        <taxon>Spermatophyta</taxon>
        <taxon>Magnoliopsida</taxon>
        <taxon>eudicotyledons</taxon>
        <taxon>Gunneridae</taxon>
        <taxon>Pentapetalae</taxon>
        <taxon>rosids</taxon>
        <taxon>fabids</taxon>
        <taxon>Fabales</taxon>
        <taxon>Fabaceae</taxon>
        <taxon>Papilionoideae</taxon>
        <taxon>50 kb inversion clade</taxon>
        <taxon>dalbergioids sensu lato</taxon>
        <taxon>Dalbergieae</taxon>
        <taxon>Pterocarpus clade</taxon>
        <taxon>Stylosanthes</taxon>
    </lineage>
</organism>
<evidence type="ECO:0000313" key="3">
    <source>
        <dbReference type="Proteomes" id="UP001341840"/>
    </source>
</evidence>
<accession>A0ABU6QQZ5</accession>
<dbReference type="EMBL" id="JASCZI010000826">
    <property type="protein sequence ID" value="MED6113509.1"/>
    <property type="molecule type" value="Genomic_DNA"/>
</dbReference>
<evidence type="ECO:0000256" key="1">
    <source>
        <dbReference type="SAM" id="MobiDB-lite"/>
    </source>
</evidence>
<feature type="region of interest" description="Disordered" evidence="1">
    <location>
        <begin position="1"/>
        <end position="136"/>
    </location>
</feature>
<proteinExistence type="predicted"/>
<feature type="compositionally biased region" description="Pro residues" evidence="1">
    <location>
        <begin position="1"/>
        <end position="15"/>
    </location>
</feature>
<feature type="compositionally biased region" description="Basic residues" evidence="1">
    <location>
        <begin position="102"/>
        <end position="113"/>
    </location>
</feature>
<evidence type="ECO:0000313" key="2">
    <source>
        <dbReference type="EMBL" id="MED6113509.1"/>
    </source>
</evidence>
<reference evidence="2 3" key="1">
    <citation type="journal article" date="2023" name="Plants (Basel)">
        <title>Bridging the Gap: Combining Genomics and Transcriptomics Approaches to Understand Stylosanthes scabra, an Orphan Legume from the Brazilian Caatinga.</title>
        <authorList>
            <person name="Ferreira-Neto J.R.C."/>
            <person name="da Silva M.D."/>
            <person name="Binneck E."/>
            <person name="de Melo N.F."/>
            <person name="da Silva R.H."/>
            <person name="de Melo A.L.T.M."/>
            <person name="Pandolfi V."/>
            <person name="Bustamante F.O."/>
            <person name="Brasileiro-Vidal A.C."/>
            <person name="Benko-Iseppon A.M."/>
        </authorList>
    </citation>
    <scope>NUCLEOTIDE SEQUENCE [LARGE SCALE GENOMIC DNA]</scope>
    <source>
        <tissue evidence="2">Leaves</tissue>
    </source>
</reference>
<dbReference type="Proteomes" id="UP001341840">
    <property type="component" value="Unassembled WGS sequence"/>
</dbReference>
<keyword evidence="3" id="KW-1185">Reference proteome</keyword>
<gene>
    <name evidence="2" type="ORF">PIB30_071461</name>
</gene>
<comment type="caution">
    <text evidence="2">The sequence shown here is derived from an EMBL/GenBank/DDBJ whole genome shotgun (WGS) entry which is preliminary data.</text>
</comment>
<feature type="compositionally biased region" description="Polar residues" evidence="1">
    <location>
        <begin position="90"/>
        <end position="99"/>
    </location>
</feature>
<feature type="compositionally biased region" description="Polar residues" evidence="1">
    <location>
        <begin position="42"/>
        <end position="63"/>
    </location>
</feature>
<protein>
    <submittedName>
        <fullName evidence="2">Uncharacterized protein</fullName>
    </submittedName>
</protein>
<name>A0ABU6QQZ5_9FABA</name>